<dbReference type="PANTHER" id="PTHR38471">
    <property type="entry name" value="FOUR HELIX BUNDLE PROTEIN"/>
    <property type="match status" value="1"/>
</dbReference>
<dbReference type="Pfam" id="PF05635">
    <property type="entry name" value="23S_rRNA_IVP"/>
    <property type="match status" value="1"/>
</dbReference>
<reference evidence="1" key="1">
    <citation type="journal article" date="2015" name="Nature">
        <title>Complex archaea that bridge the gap between prokaryotes and eukaryotes.</title>
        <authorList>
            <person name="Spang A."/>
            <person name="Saw J.H."/>
            <person name="Jorgensen S.L."/>
            <person name="Zaremba-Niedzwiedzka K."/>
            <person name="Martijn J."/>
            <person name="Lind A.E."/>
            <person name="van Eijk R."/>
            <person name="Schleper C."/>
            <person name="Guy L."/>
            <person name="Ettema T.J."/>
        </authorList>
    </citation>
    <scope>NUCLEOTIDE SEQUENCE</scope>
</reference>
<dbReference type="EMBL" id="LAZR01069072">
    <property type="protein sequence ID" value="KKK48414.1"/>
    <property type="molecule type" value="Genomic_DNA"/>
</dbReference>
<evidence type="ECO:0000313" key="1">
    <source>
        <dbReference type="EMBL" id="KKK48414.1"/>
    </source>
</evidence>
<dbReference type="SUPFAM" id="SSF158446">
    <property type="entry name" value="IVS-encoded protein-like"/>
    <property type="match status" value="1"/>
</dbReference>
<dbReference type="InterPro" id="IPR036583">
    <property type="entry name" value="23S_rRNA_IVS_sf"/>
</dbReference>
<name>A0A0F8Y2M3_9ZZZZ</name>
<accession>A0A0F8Y2M3</accession>
<organism evidence="1">
    <name type="scientific">marine sediment metagenome</name>
    <dbReference type="NCBI Taxonomy" id="412755"/>
    <lineage>
        <taxon>unclassified sequences</taxon>
        <taxon>metagenomes</taxon>
        <taxon>ecological metagenomes</taxon>
    </lineage>
</organism>
<dbReference type="Gene3D" id="1.20.1440.60">
    <property type="entry name" value="23S rRNA-intervening sequence"/>
    <property type="match status" value="1"/>
</dbReference>
<comment type="caution">
    <text evidence="1">The sequence shown here is derived from an EMBL/GenBank/DDBJ whole genome shotgun (WGS) entry which is preliminary data.</text>
</comment>
<dbReference type="PANTHER" id="PTHR38471:SF2">
    <property type="entry name" value="FOUR HELIX BUNDLE PROTEIN"/>
    <property type="match status" value="1"/>
</dbReference>
<gene>
    <name evidence="1" type="ORF">LCGC14_3145350</name>
</gene>
<dbReference type="CDD" id="cd16377">
    <property type="entry name" value="23S_rRNA_IVP_like"/>
    <property type="match status" value="1"/>
</dbReference>
<evidence type="ECO:0008006" key="2">
    <source>
        <dbReference type="Google" id="ProtNLM"/>
    </source>
</evidence>
<sequence>MAAGERTGEAHLYGHQVLPEGRNVRPISSVETRSRFSSFEIAEGYGRNSRKEYVRFLTIARGSLYEVETQLILANDLGYLIGEQVENLMQRAETCSRILNGLIKSLSQGQST</sequence>
<dbReference type="AlphaFoldDB" id="A0A0F8Y2M3"/>
<proteinExistence type="predicted"/>
<protein>
    <recommendedName>
        <fullName evidence="2">Four helix bundle protein</fullName>
    </recommendedName>
</protein>
<dbReference type="NCBIfam" id="TIGR02436">
    <property type="entry name" value="four helix bundle protein"/>
    <property type="match status" value="1"/>
</dbReference>
<dbReference type="InterPro" id="IPR012657">
    <property type="entry name" value="23S_rRNA-intervening_sequence"/>
</dbReference>